<gene>
    <name evidence="1" type="ORF">BSAL_18490</name>
</gene>
<feature type="non-terminal residue" evidence="1">
    <location>
        <position position="1"/>
    </location>
</feature>
<name>A0A0S4JES3_BODSA</name>
<evidence type="ECO:0000313" key="2">
    <source>
        <dbReference type="Proteomes" id="UP000051952"/>
    </source>
</evidence>
<evidence type="ECO:0000313" key="1">
    <source>
        <dbReference type="EMBL" id="CUG88956.1"/>
    </source>
</evidence>
<protein>
    <submittedName>
        <fullName evidence="1">Uncharacterized protein</fullName>
    </submittedName>
</protein>
<sequence length="181" mass="20186">CIENFSTPPTAESSEVKRGGHILFAGPDHKGNLLQRSVSATGASLHGKKPITMLTLDDQPTALSVTTTVGKQQQQHSAPADFVASLSCVLYAMRPSGQWEYLPQGHASSTDPALLHKSRTDFNDRISPVSEYDVSLTREEVVAWAHKKNEDSKARRMEERRRTDYSSWMKAEEDRIAEMRT</sequence>
<accession>A0A0S4JES3</accession>
<dbReference type="OrthoDB" id="270651at2759"/>
<keyword evidence="2" id="KW-1185">Reference proteome</keyword>
<reference evidence="2" key="1">
    <citation type="submission" date="2015-09" db="EMBL/GenBank/DDBJ databases">
        <authorList>
            <consortium name="Pathogen Informatics"/>
        </authorList>
    </citation>
    <scope>NUCLEOTIDE SEQUENCE [LARGE SCALE GENOMIC DNA]</scope>
    <source>
        <strain evidence="2">Lake Konstanz</strain>
    </source>
</reference>
<proteinExistence type="predicted"/>
<dbReference type="EMBL" id="CYKH01001692">
    <property type="protein sequence ID" value="CUG88956.1"/>
    <property type="molecule type" value="Genomic_DNA"/>
</dbReference>
<dbReference type="AlphaFoldDB" id="A0A0S4JES3"/>
<dbReference type="VEuPathDB" id="TriTrypDB:BSAL_18490"/>
<dbReference type="Proteomes" id="UP000051952">
    <property type="component" value="Unassembled WGS sequence"/>
</dbReference>
<organism evidence="1 2">
    <name type="scientific">Bodo saltans</name>
    <name type="common">Flagellated protozoan</name>
    <dbReference type="NCBI Taxonomy" id="75058"/>
    <lineage>
        <taxon>Eukaryota</taxon>
        <taxon>Discoba</taxon>
        <taxon>Euglenozoa</taxon>
        <taxon>Kinetoplastea</taxon>
        <taxon>Metakinetoplastina</taxon>
        <taxon>Eubodonida</taxon>
        <taxon>Bodonidae</taxon>
        <taxon>Bodo</taxon>
    </lineage>
</organism>